<keyword evidence="8" id="KW-0963">Cytoplasm</keyword>
<dbReference type="FunFam" id="3.40.640.10:FF:000021">
    <property type="entry name" value="Glutamate-1-semialdehyde 2,1-aminomutase"/>
    <property type="match status" value="1"/>
</dbReference>
<evidence type="ECO:0000256" key="6">
    <source>
        <dbReference type="ARBA" id="ARBA00023235"/>
    </source>
</evidence>
<evidence type="ECO:0000313" key="9">
    <source>
        <dbReference type="EMBL" id="SET24307.1"/>
    </source>
</evidence>
<dbReference type="GO" id="GO:0030170">
    <property type="term" value="F:pyridoxal phosphate binding"/>
    <property type="evidence" value="ECO:0007669"/>
    <property type="project" value="InterPro"/>
</dbReference>
<name>A0A1I0CXJ1_9FIRM</name>
<dbReference type="SUPFAM" id="SSF53383">
    <property type="entry name" value="PLP-dependent transferases"/>
    <property type="match status" value="1"/>
</dbReference>
<comment type="pathway">
    <text evidence="3">Porphyrin-containing compound metabolism; protoporphyrin-IX biosynthesis; 5-aminolevulinate from L-glutamyl-tRNA(Glu): step 2/2.</text>
</comment>
<dbReference type="InterPro" id="IPR015424">
    <property type="entry name" value="PyrdxlP-dep_Trfase"/>
</dbReference>
<dbReference type="GO" id="GO:0042286">
    <property type="term" value="F:glutamate-1-semialdehyde 2,1-aminomutase activity"/>
    <property type="evidence" value="ECO:0007669"/>
    <property type="project" value="UniProtKB-UniRule"/>
</dbReference>
<dbReference type="NCBIfam" id="TIGR00713">
    <property type="entry name" value="hemL"/>
    <property type="match status" value="1"/>
</dbReference>
<evidence type="ECO:0000256" key="8">
    <source>
        <dbReference type="HAMAP-Rule" id="MF_00375"/>
    </source>
</evidence>
<dbReference type="RefSeq" id="WP_090442556.1">
    <property type="nucleotide sequence ID" value="NZ_FOHU01000006.1"/>
</dbReference>
<feature type="modified residue" description="N6-(pyridoxal phosphate)lysine" evidence="8">
    <location>
        <position position="267"/>
    </location>
</feature>
<dbReference type="AlphaFoldDB" id="A0A1I0CXJ1"/>
<organism evidence="9 10">
    <name type="scientific">Natronincola peptidivorans</name>
    <dbReference type="NCBI Taxonomy" id="426128"/>
    <lineage>
        <taxon>Bacteria</taxon>
        <taxon>Bacillati</taxon>
        <taxon>Bacillota</taxon>
        <taxon>Clostridia</taxon>
        <taxon>Peptostreptococcales</taxon>
        <taxon>Natronincolaceae</taxon>
        <taxon>Natronincola</taxon>
    </lineage>
</organism>
<dbReference type="STRING" id="426128.SAMN05660297_01807"/>
<dbReference type="Proteomes" id="UP000199568">
    <property type="component" value="Unassembled WGS sequence"/>
</dbReference>
<evidence type="ECO:0000256" key="2">
    <source>
        <dbReference type="ARBA" id="ARBA00001933"/>
    </source>
</evidence>
<evidence type="ECO:0000256" key="5">
    <source>
        <dbReference type="ARBA" id="ARBA00022898"/>
    </source>
</evidence>
<dbReference type="HAMAP" id="MF_00375">
    <property type="entry name" value="HemL_aminotrans_3"/>
    <property type="match status" value="1"/>
</dbReference>
<dbReference type="UniPathway" id="UPA00251">
    <property type="reaction ID" value="UER00317"/>
</dbReference>
<proteinExistence type="inferred from homology"/>
<accession>A0A1I0CXJ1</accession>
<comment type="subcellular location">
    <subcellularLocation>
        <location evidence="8">Cytoplasm</location>
    </subcellularLocation>
</comment>
<dbReference type="GO" id="GO:0008483">
    <property type="term" value="F:transaminase activity"/>
    <property type="evidence" value="ECO:0007669"/>
    <property type="project" value="InterPro"/>
</dbReference>
<dbReference type="GO" id="GO:0005737">
    <property type="term" value="C:cytoplasm"/>
    <property type="evidence" value="ECO:0007669"/>
    <property type="project" value="UniProtKB-SubCell"/>
</dbReference>
<dbReference type="CDD" id="cd00610">
    <property type="entry name" value="OAT_like"/>
    <property type="match status" value="1"/>
</dbReference>
<keyword evidence="5 8" id="KW-0663">Pyridoxal phosphate</keyword>
<evidence type="ECO:0000256" key="4">
    <source>
        <dbReference type="ARBA" id="ARBA00008981"/>
    </source>
</evidence>
<dbReference type="PANTHER" id="PTHR43713">
    <property type="entry name" value="GLUTAMATE-1-SEMIALDEHYDE 2,1-AMINOMUTASE"/>
    <property type="match status" value="1"/>
</dbReference>
<evidence type="ECO:0000256" key="1">
    <source>
        <dbReference type="ARBA" id="ARBA00001579"/>
    </source>
</evidence>
<dbReference type="GO" id="GO:0006782">
    <property type="term" value="P:protoporphyrinogen IX biosynthetic process"/>
    <property type="evidence" value="ECO:0007669"/>
    <property type="project" value="UniProtKB-UniRule"/>
</dbReference>
<keyword evidence="7 8" id="KW-0627">Porphyrin biosynthesis</keyword>
<dbReference type="EC" id="5.4.3.8" evidence="8"/>
<comment type="similarity">
    <text evidence="4 8">Belongs to the class-III pyridoxal-phosphate-dependent aminotransferase family. HemL subfamily.</text>
</comment>
<comment type="subunit">
    <text evidence="8">Homodimer.</text>
</comment>
<protein>
    <recommendedName>
        <fullName evidence="8">Glutamate-1-semialdehyde 2,1-aminomutase</fullName>
        <shortName evidence="8">GSA</shortName>
        <ecNumber evidence="8">5.4.3.8</ecNumber>
    </recommendedName>
    <alternativeName>
        <fullName evidence="8">Glutamate-1-semialdehyde aminotransferase</fullName>
        <shortName evidence="8">GSA-AT</shortName>
    </alternativeName>
</protein>
<evidence type="ECO:0000256" key="3">
    <source>
        <dbReference type="ARBA" id="ARBA00004819"/>
    </source>
</evidence>
<keyword evidence="10" id="KW-1185">Reference proteome</keyword>
<keyword evidence="6 8" id="KW-0413">Isomerase</keyword>
<dbReference type="PANTHER" id="PTHR43713:SF3">
    <property type="entry name" value="GLUTAMATE-1-SEMIALDEHYDE 2,1-AMINOMUTASE 1, CHLOROPLASTIC-RELATED"/>
    <property type="match status" value="1"/>
</dbReference>
<dbReference type="NCBIfam" id="NF000818">
    <property type="entry name" value="PRK00062.1"/>
    <property type="match status" value="1"/>
</dbReference>
<evidence type="ECO:0000256" key="7">
    <source>
        <dbReference type="ARBA" id="ARBA00023244"/>
    </source>
</evidence>
<evidence type="ECO:0000313" key="10">
    <source>
        <dbReference type="Proteomes" id="UP000199568"/>
    </source>
</evidence>
<dbReference type="PROSITE" id="PS00600">
    <property type="entry name" value="AA_TRANSFER_CLASS_3"/>
    <property type="match status" value="1"/>
</dbReference>
<reference evidence="9 10" key="1">
    <citation type="submission" date="2016-10" db="EMBL/GenBank/DDBJ databases">
        <authorList>
            <person name="de Groot N.N."/>
        </authorList>
    </citation>
    <scope>NUCLEOTIDE SEQUENCE [LARGE SCALE GENOMIC DNA]</scope>
    <source>
        <strain evidence="9 10">DSM 18979</strain>
    </source>
</reference>
<dbReference type="Pfam" id="PF00202">
    <property type="entry name" value="Aminotran_3"/>
    <property type="match status" value="1"/>
</dbReference>
<dbReference type="Gene3D" id="3.40.640.10">
    <property type="entry name" value="Type I PLP-dependent aspartate aminotransferase-like (Major domain)"/>
    <property type="match status" value="1"/>
</dbReference>
<comment type="cofactor">
    <cofactor evidence="2 8">
        <name>pyridoxal 5'-phosphate</name>
        <dbReference type="ChEBI" id="CHEBI:597326"/>
    </cofactor>
</comment>
<dbReference type="InterPro" id="IPR015421">
    <property type="entry name" value="PyrdxlP-dep_Trfase_major"/>
</dbReference>
<dbReference type="InterPro" id="IPR004639">
    <property type="entry name" value="4pyrrol_synth_GluAld_NH2Trfase"/>
</dbReference>
<sequence>MMMERSKKLFEEAKTVMPGGVNSPVRAFSSVKMEPLFFKKGEGTYLYDEDGNKYIDYVGSWGPLILGHCHPEVVKNLKEVVELGTSFGAPTEIETRMAQLIVESIPSIEMIRMVNSGTEATMTALRLARGYTGRSKIVKFNGNYHGHSDSLLIKAGSGALTHGVPNSPGVPEDVVRNTIDARFNDIENVEEIFKAYGDEIAAVIVEPVAGNMGVVPMTQAFADRLRSITEEYGSVLIFDEVMTGFRVAFKGAQSLYNITPDLTCYSKVIGGGLPVGAFGGKKEIMSQMSPIGPVYQAGTLSGNPLAMMAGYTTLKILRDNPEIYQELEKKAELLEKGLKKHAAALGVKASFNRVGAMLCMFFTDKKVEDFEAAVTSDTEKYAVYFKEMLKRGVYLAPSQFEATFINAAMTEEDIEKTLEAAYHALEEVKRLG</sequence>
<dbReference type="InterPro" id="IPR005814">
    <property type="entry name" value="Aminotrans_3"/>
</dbReference>
<dbReference type="Gene3D" id="3.90.1150.10">
    <property type="entry name" value="Aspartate Aminotransferase, domain 1"/>
    <property type="match status" value="1"/>
</dbReference>
<dbReference type="OrthoDB" id="9807885at2"/>
<comment type="catalytic activity">
    <reaction evidence="1 8">
        <text>(S)-4-amino-5-oxopentanoate = 5-aminolevulinate</text>
        <dbReference type="Rhea" id="RHEA:14265"/>
        <dbReference type="ChEBI" id="CHEBI:57501"/>
        <dbReference type="ChEBI" id="CHEBI:356416"/>
        <dbReference type="EC" id="5.4.3.8"/>
    </reaction>
</comment>
<dbReference type="EMBL" id="FOHU01000006">
    <property type="protein sequence ID" value="SET24307.1"/>
    <property type="molecule type" value="Genomic_DNA"/>
</dbReference>
<dbReference type="InterPro" id="IPR049704">
    <property type="entry name" value="Aminotrans_3_PPA_site"/>
</dbReference>
<dbReference type="InterPro" id="IPR015422">
    <property type="entry name" value="PyrdxlP-dep_Trfase_small"/>
</dbReference>
<gene>
    <name evidence="8" type="primary">hemL</name>
    <name evidence="9" type="ORF">SAMN05660297_01807</name>
</gene>